<dbReference type="CDD" id="cd00483">
    <property type="entry name" value="HPPK"/>
    <property type="match status" value="1"/>
</dbReference>
<dbReference type="PROSITE" id="PS50972">
    <property type="entry name" value="PTERIN_BINDING"/>
    <property type="match status" value="1"/>
</dbReference>
<dbReference type="InterPro" id="IPR035907">
    <property type="entry name" value="Hppk_sf"/>
</dbReference>
<dbReference type="InterPro" id="IPR045031">
    <property type="entry name" value="DHP_synth-like"/>
</dbReference>
<comment type="similarity">
    <text evidence="6">In the C-terminal section; belongs to the DHPS family.</text>
</comment>
<dbReference type="AlphaFoldDB" id="A0A438J179"/>
<comment type="catalytic activity">
    <reaction evidence="1">
        <text>(7,8-dihydropterin-6-yl)methyl diphosphate + 4-aminobenzoate = 7,8-dihydropteroate + diphosphate</text>
        <dbReference type="Rhea" id="RHEA:19949"/>
        <dbReference type="ChEBI" id="CHEBI:17836"/>
        <dbReference type="ChEBI" id="CHEBI:17839"/>
        <dbReference type="ChEBI" id="CHEBI:33019"/>
        <dbReference type="ChEBI" id="CHEBI:72950"/>
        <dbReference type="EC" id="2.5.1.15"/>
    </reaction>
</comment>
<keyword evidence="11" id="KW-0067">ATP-binding</keyword>
<organism evidence="17 18">
    <name type="scientific">Vitis vinifera</name>
    <name type="common">Grape</name>
    <dbReference type="NCBI Taxonomy" id="29760"/>
    <lineage>
        <taxon>Eukaryota</taxon>
        <taxon>Viridiplantae</taxon>
        <taxon>Streptophyta</taxon>
        <taxon>Embryophyta</taxon>
        <taxon>Tracheophyta</taxon>
        <taxon>Spermatophyta</taxon>
        <taxon>Magnoliopsida</taxon>
        <taxon>eudicotyledons</taxon>
        <taxon>Gunneridae</taxon>
        <taxon>Pentapetalae</taxon>
        <taxon>rosids</taxon>
        <taxon>Vitales</taxon>
        <taxon>Vitaceae</taxon>
        <taxon>Viteae</taxon>
        <taxon>Vitis</taxon>
    </lineage>
</organism>
<dbReference type="Proteomes" id="UP000288805">
    <property type="component" value="Unassembled WGS sequence"/>
</dbReference>
<reference evidence="17 18" key="1">
    <citation type="journal article" date="2018" name="PLoS Genet.">
        <title>Population sequencing reveals clonal diversity and ancestral inbreeding in the grapevine cultivar Chardonnay.</title>
        <authorList>
            <person name="Roach M.J."/>
            <person name="Johnson D.L."/>
            <person name="Bohlmann J."/>
            <person name="van Vuuren H.J."/>
            <person name="Jones S.J."/>
            <person name="Pretorius I.S."/>
            <person name="Schmidt S.A."/>
            <person name="Borneman A.R."/>
        </authorList>
    </citation>
    <scope>NUCLEOTIDE SEQUENCE [LARGE SCALE GENOMIC DNA]</scope>
    <source>
        <strain evidence="18">cv. Chardonnay</strain>
        <tissue evidence="17">Leaf</tissue>
    </source>
</reference>
<dbReference type="GO" id="GO:0046656">
    <property type="term" value="P:folic acid biosynthetic process"/>
    <property type="evidence" value="ECO:0007669"/>
    <property type="project" value="UniProtKB-KW"/>
</dbReference>
<dbReference type="GO" id="GO:0016301">
    <property type="term" value="F:kinase activity"/>
    <property type="evidence" value="ECO:0007669"/>
    <property type="project" value="UniProtKB-KW"/>
</dbReference>
<keyword evidence="14" id="KW-0511">Multifunctional enzyme</keyword>
<dbReference type="InterPro" id="IPR000550">
    <property type="entry name" value="Hppk"/>
</dbReference>
<keyword evidence="12" id="KW-0460">Magnesium</keyword>
<dbReference type="GO" id="GO:0005524">
    <property type="term" value="F:ATP binding"/>
    <property type="evidence" value="ECO:0007669"/>
    <property type="project" value="UniProtKB-KW"/>
</dbReference>
<proteinExistence type="inferred from homology"/>
<evidence type="ECO:0000256" key="4">
    <source>
        <dbReference type="ARBA" id="ARBA00004763"/>
    </source>
</evidence>
<dbReference type="CDD" id="cd00739">
    <property type="entry name" value="DHPS"/>
    <property type="match status" value="1"/>
</dbReference>
<evidence type="ECO:0000256" key="6">
    <source>
        <dbReference type="ARBA" id="ARBA00009951"/>
    </source>
</evidence>
<dbReference type="PANTHER" id="PTHR20941">
    <property type="entry name" value="FOLATE SYNTHESIS PROTEINS"/>
    <property type="match status" value="1"/>
</dbReference>
<dbReference type="Pfam" id="PF00809">
    <property type="entry name" value="Pterin_bind"/>
    <property type="match status" value="1"/>
</dbReference>
<dbReference type="SUPFAM" id="SSF51717">
    <property type="entry name" value="Dihydropteroate synthetase-like"/>
    <property type="match status" value="1"/>
</dbReference>
<comment type="pathway">
    <text evidence="4">Cofactor biosynthesis; tetrahydrofolate biosynthesis; 7,8-dihydrofolate from 2-amino-4-hydroxy-6-hydroxymethyl-7,8-dihydropteridine diphosphate and 4-aminobenzoate: step 1/2.</text>
</comment>
<evidence type="ECO:0000313" key="18">
    <source>
        <dbReference type="Proteomes" id="UP000288805"/>
    </source>
</evidence>
<keyword evidence="10" id="KW-0418">Kinase</keyword>
<gene>
    <name evidence="17" type="primary">MitHPPK</name>
    <name evidence="17" type="synonym">DHPS_1</name>
    <name evidence="17" type="ORF">CK203_016531</name>
</gene>
<evidence type="ECO:0000256" key="9">
    <source>
        <dbReference type="ARBA" id="ARBA00022741"/>
    </source>
</evidence>
<dbReference type="EMBL" id="QGNW01000069">
    <property type="protein sequence ID" value="RVX02705.1"/>
    <property type="molecule type" value="Genomic_DNA"/>
</dbReference>
<evidence type="ECO:0000259" key="16">
    <source>
        <dbReference type="PROSITE" id="PS50972"/>
    </source>
</evidence>
<dbReference type="Gene3D" id="3.20.20.20">
    <property type="entry name" value="Dihydropteroate synthase-like"/>
    <property type="match status" value="1"/>
</dbReference>
<evidence type="ECO:0000256" key="7">
    <source>
        <dbReference type="ARBA" id="ARBA00022679"/>
    </source>
</evidence>
<evidence type="ECO:0000256" key="2">
    <source>
        <dbReference type="ARBA" id="ARBA00000198"/>
    </source>
</evidence>
<dbReference type="PANTHER" id="PTHR20941:SF1">
    <property type="entry name" value="FOLIC ACID SYNTHESIS PROTEIN FOL1"/>
    <property type="match status" value="1"/>
</dbReference>
<evidence type="ECO:0000256" key="8">
    <source>
        <dbReference type="ARBA" id="ARBA00022723"/>
    </source>
</evidence>
<dbReference type="Gene3D" id="3.30.70.560">
    <property type="entry name" value="7,8-Dihydro-6-hydroxymethylpterin-pyrophosphokinase HPPK"/>
    <property type="match status" value="1"/>
</dbReference>
<keyword evidence="9" id="KW-0547">Nucleotide-binding</keyword>
<keyword evidence="7" id="KW-0808">Transferase</keyword>
<keyword evidence="13" id="KW-0289">Folate biosynthesis</keyword>
<dbReference type="InterPro" id="IPR000489">
    <property type="entry name" value="Pterin-binding_dom"/>
</dbReference>
<dbReference type="PROSITE" id="PS00793">
    <property type="entry name" value="DHPS_2"/>
    <property type="match status" value="1"/>
</dbReference>
<dbReference type="NCBIfam" id="TIGR01496">
    <property type="entry name" value="DHPS"/>
    <property type="match status" value="1"/>
</dbReference>
<keyword evidence="8" id="KW-0479">Metal-binding</keyword>
<dbReference type="NCBIfam" id="TIGR01498">
    <property type="entry name" value="folK"/>
    <property type="match status" value="1"/>
</dbReference>
<dbReference type="SUPFAM" id="SSF55083">
    <property type="entry name" value="6-hydroxymethyl-7,8-dihydropterin pyrophosphokinase, HPPK"/>
    <property type="match status" value="1"/>
</dbReference>
<evidence type="ECO:0000256" key="3">
    <source>
        <dbReference type="ARBA" id="ARBA00001946"/>
    </source>
</evidence>
<dbReference type="InterPro" id="IPR006390">
    <property type="entry name" value="DHP_synth_dom"/>
</dbReference>
<dbReference type="UniPathway" id="UPA00077">
    <property type="reaction ID" value="UER00155"/>
</dbReference>
<feature type="domain" description="Pterin-binding" evidence="16">
    <location>
        <begin position="137"/>
        <end position="412"/>
    </location>
</feature>
<accession>A0A438J179</accession>
<evidence type="ECO:0000256" key="5">
    <source>
        <dbReference type="ARBA" id="ARBA00005051"/>
    </source>
</evidence>
<evidence type="ECO:0000313" key="17">
    <source>
        <dbReference type="EMBL" id="RVX02705.1"/>
    </source>
</evidence>
<comment type="caution">
    <text evidence="17">The sequence shown here is derived from an EMBL/GenBank/DDBJ whole genome shotgun (WGS) entry which is preliminary data.</text>
</comment>
<dbReference type="GO" id="GO:0004156">
    <property type="term" value="F:dihydropteroate synthase activity"/>
    <property type="evidence" value="ECO:0007669"/>
    <property type="project" value="UniProtKB-EC"/>
</dbReference>
<dbReference type="GO" id="GO:0046872">
    <property type="term" value="F:metal ion binding"/>
    <property type="evidence" value="ECO:0007669"/>
    <property type="project" value="UniProtKB-KW"/>
</dbReference>
<evidence type="ECO:0000256" key="10">
    <source>
        <dbReference type="ARBA" id="ARBA00022777"/>
    </source>
</evidence>
<sequence length="412" mass="44997">MIASKVTHAASLILVLIFFAATCVSLLHSSSGTSVEVHSQDQEVVIALGSNVGNRVDNFNEALQLMKKSGMHITRHGCLYETEPVYVTDQPLFLNSAVRGITKLGPHELLRVLKKIEKDMGRTDGIRYGPRPIDLDILFYGKFRWGLFESWEKLGGESLIGKNGLKRVLPTGNVLWDWSLKTSMMGADIIDIGAQSTRPMASRLSAQEELDRLIPVLDAVLKMPEVEGKLLSVDTFHSEVASEAIGKGAHIVNDVSAGQLDPNMLDVVASLKVPYVAMHMRGNPSTMQNSENLQYDNVCEQVASELYLRVRDAELSGIPAWRIIIDPGIGFSKNTEHNLDILMGLPNIRMELAGRVIFVLAPAAAERDPATIAAVTAGVLGGANIVRAHNVKDNLDAVKLCDAMVKRERSQA</sequence>
<dbReference type="PROSITE" id="PS00794">
    <property type="entry name" value="HPPK"/>
    <property type="match status" value="1"/>
</dbReference>
<evidence type="ECO:0000256" key="12">
    <source>
        <dbReference type="ARBA" id="ARBA00022842"/>
    </source>
</evidence>
<evidence type="ECO:0000256" key="1">
    <source>
        <dbReference type="ARBA" id="ARBA00000012"/>
    </source>
</evidence>
<protein>
    <submittedName>
        <fullName evidence="17">Folate synthesis bifunctional protein, mitochondrial</fullName>
    </submittedName>
</protein>
<comment type="cofactor">
    <cofactor evidence="3">
        <name>Mg(2+)</name>
        <dbReference type="ChEBI" id="CHEBI:18420"/>
    </cofactor>
</comment>
<evidence type="ECO:0000256" key="14">
    <source>
        <dbReference type="ARBA" id="ARBA00023268"/>
    </source>
</evidence>
<dbReference type="Pfam" id="PF01288">
    <property type="entry name" value="HPPK"/>
    <property type="match status" value="1"/>
</dbReference>
<name>A0A438J179_VITVI</name>
<dbReference type="GO" id="GO:0003848">
    <property type="term" value="F:2-amino-4-hydroxy-6-hydroxymethyldihydropteridine diphosphokinase activity"/>
    <property type="evidence" value="ECO:0007669"/>
    <property type="project" value="UniProtKB-EC"/>
</dbReference>
<evidence type="ECO:0000256" key="13">
    <source>
        <dbReference type="ARBA" id="ARBA00022909"/>
    </source>
</evidence>
<feature type="chain" id="PRO_5019124933" evidence="15">
    <location>
        <begin position="33"/>
        <end position="412"/>
    </location>
</feature>
<comment type="pathway">
    <text evidence="5">Cofactor biosynthesis; tetrahydrofolate biosynthesis; 2-amino-4-hydroxy-6-hydroxymethyl-7,8-dihydropteridine diphosphate from 7,8-dihydroneopterin triphosphate: step 4/4.</text>
</comment>
<keyword evidence="15" id="KW-0732">Signal</keyword>
<dbReference type="InterPro" id="IPR011005">
    <property type="entry name" value="Dihydropteroate_synth-like_sf"/>
</dbReference>
<comment type="catalytic activity">
    <reaction evidence="2">
        <text>6-hydroxymethyl-7,8-dihydropterin + ATP = (7,8-dihydropterin-6-yl)methyl diphosphate + AMP + H(+)</text>
        <dbReference type="Rhea" id="RHEA:11412"/>
        <dbReference type="ChEBI" id="CHEBI:15378"/>
        <dbReference type="ChEBI" id="CHEBI:30616"/>
        <dbReference type="ChEBI" id="CHEBI:44841"/>
        <dbReference type="ChEBI" id="CHEBI:72950"/>
        <dbReference type="ChEBI" id="CHEBI:456215"/>
        <dbReference type="EC" id="2.7.6.3"/>
    </reaction>
</comment>
<evidence type="ECO:0000256" key="15">
    <source>
        <dbReference type="SAM" id="SignalP"/>
    </source>
</evidence>
<dbReference type="GO" id="GO:0046654">
    <property type="term" value="P:tetrahydrofolate biosynthetic process"/>
    <property type="evidence" value="ECO:0007669"/>
    <property type="project" value="UniProtKB-UniPathway"/>
</dbReference>
<feature type="signal peptide" evidence="15">
    <location>
        <begin position="1"/>
        <end position="32"/>
    </location>
</feature>
<evidence type="ECO:0000256" key="11">
    <source>
        <dbReference type="ARBA" id="ARBA00022840"/>
    </source>
</evidence>